<comment type="subcellular location">
    <subcellularLocation>
        <location evidence="1">Endomembrane system</location>
        <topology evidence="1">Multi-pass membrane protein</topology>
    </subcellularLocation>
</comment>
<dbReference type="InterPro" id="IPR008250">
    <property type="entry name" value="ATPase_P-typ_transduc_dom_A_sf"/>
</dbReference>
<dbReference type="SUPFAM" id="SSF56784">
    <property type="entry name" value="HAD-like"/>
    <property type="match status" value="1"/>
</dbReference>
<feature type="domain" description="P-type ATPase A" evidence="10">
    <location>
        <begin position="1312"/>
        <end position="1402"/>
    </location>
</feature>
<sequence>MTRNKILLINLNKNVKNKLRTLYVGAIEEITFTSKSATIWYDATTTDAHNIVDFINRNLHINGHFKDDCMTQESKGNNVSSSVISDEQVITFTFYVNDPSRKRSETNKILDRKDNTDKVIIREVPEGNDYVTLGGVNEVNGNIEKSNPDANSSQGQFCTQDENACTSKCNEEGYNEIYQREVKDGGSCNGEAEKGKNHVGGSVDGVTKNSEESIDQKDEKEEDNVNQDGHNDMCESEELYATGSAAYSFEQNNGKEEGDDGNGHKKSKNFSVVELFNNITRKKKKKNKNNFVYKDYEDMKEDKKGFLSEDKILQSEKMPNRNRRSDNVFSDYENYRSRKENIYTCELRIYNMTCDSCGNKIIKFLKNKNLIVSGNSFATENKIKIKINISENVLGASAHVGKGTETEQDSSNNVKRFVNNIMTEIMESGFNNDLIDLYKDDDRNNNCNLFDITLYIFREDVIKAYELLKNVKGVKNVEYDVKNEYIYILYYPDVIGIRYILEMLKKKKNIDAYYDEDKEKYFRSTRNNETNNSRKLIELFCCFIFSIIIIILNNYQMNMGYMNGFYSYGNYKNFRITYNLLKTNNGNENFVNDEFTNYSFYNVSKHNSHSDYPNVYSTYSIQSNDKKKETSIKKTSSLLTENNERKGIFSSSHSTNNAQLNGLHKEKHSYKNKTNGDKSNATYQTLLPKYEADMKRVVGKNAYGGGVNDKNMKVTYFKEDHVKGKDKELSYANGGDKIVKYAHFMEGNSKGEEPKVENVYAVFFKKKRVIGEMSNGKNIEGESVKENNSKEKKPKAENVDAVDFKQKHVKEEESSGQNVEEESVKENNSKEKKPKAENVDAVDFKQKHVKEEESSGQNVEEESVKENNSKEKKPKAENVEAVDFKQKHVKGEESSWQNVEEESVKENNIKEKKPKGENMDVVDLKQACKKGEDTESEKERGRELQLIKRIISNSNFLHKILKNLDNGKGKKLPEIDDIHFLYDFRREEKYLDSSNYARSFNEPVSTSSSSRFCSRFRKDINHQRNLHIFREDQREKEARKRDVLEATKETSPKIVVETEKGVTLEDAAEGKRGNIRGRGCGEGKPTSENDSNGKDEPKERIRKNEFWKMQWLFSFVNNSMPKESVDNSTKSLDTKVLGSAPLRLLLIFILSSVVYIYFGFHFVLNGYKNLKNKIINMNVLIAISSSFSYFYSLFLLVFCLLFGVDMEGIPLYFDSSALLICIMKFGFEVENFLVSFTKKKMEDLYERTTKHVYILEEKNEKKEEEEGKSEKEQLGIAESIHGSCSYGSSSLSLDRRDIHAKKMFSKDKKIKLNDFTINSYPVQFIQKYDTLVFYEGATLLIDGIKVNDEISYVDESMINGEKKPIKKYKGDKIYAGSKCVEGIVILYIEDISKGNYIEYIKKTLDEVNCKKTNLQLYADRIASVFIPVIIALCIVVFFIWFYLTYFDYVNIKKDNYFKLNRFLSCIFFSIHFSLSILCVACPCAVGLASPLSIAISSYICSNIGIIIKNINIFEIFLECNHFIFDKTGTLTVGKPVVNKVYISNNLDIFIDQLLKDISGNNLSLNWDYHTDGNDLRYASRHGIEYKCHLLKGKSSNQDEQFPLFVTTVSKGKNVYSKIEDNEEDDRYNGYHSDRSNASHGENCSDILVHNDGVFLSNEKLDNGSCGKKDVAMREAEWSRGKRKNGKGSKYLNFVEKINCPGKDVSFYSFTPQSDYYKIEIKKSVKKKKEKSNQRNVVEDEDSCSRNKSIFNCIVSFINDKRKKRKYDKISDSSLKEYFINNSDISFSSFDDSYTSKTSSENIGTDIFDNSALKNTEITHGSFSNGNVCEYKPNDKKDGREDKNTLYGNKNTPFCDQNYIREKIANWLYLFLTLSVNIEKYSNHLYASAINNFVNNNMNINETFEIHNLKNEKNQGITGIINDLSVTIGTLFFCYTKYKNTHCSKGEIKEEKLNIKNFVTHLYACDCNVHKTYQFLYNYSHSKKNESNNIIFMCIEGIVVGFFTLVDDIEPEVFDLIKYLKKEKKKVYVCTGDNYMNAIYISKILGIPKKNVSSNTLPMEKVHFVKKIQSLDDGKVCMIGDGINDCFALKSADLGLSLSTRSNVVMDSADACIVDNNISFDHCHFVLSVLKTVRKIKICCHAAPVCFYGTYNPYKALGKLASVVTGKRVCRQTGTPENCVQSNARIPMRMVKSIVWCDRGPSPQLRHIRLHKFGGRSIKWENTTTFR</sequence>
<evidence type="ECO:0000256" key="2">
    <source>
        <dbReference type="ARBA" id="ARBA00006024"/>
    </source>
</evidence>
<dbReference type="GO" id="GO:0055070">
    <property type="term" value="P:copper ion homeostasis"/>
    <property type="evidence" value="ECO:0007669"/>
    <property type="project" value="TreeGrafter"/>
</dbReference>
<dbReference type="Proteomes" id="UP000078546">
    <property type="component" value="Unassembled WGS sequence"/>
</dbReference>
<feature type="compositionally biased region" description="Basic and acidic residues" evidence="8">
    <location>
        <begin position="779"/>
        <end position="813"/>
    </location>
</feature>
<evidence type="ECO:0000256" key="3">
    <source>
        <dbReference type="ARBA" id="ARBA00022692"/>
    </source>
</evidence>
<dbReference type="GO" id="GO:0005507">
    <property type="term" value="F:copper ion binding"/>
    <property type="evidence" value="ECO:0007669"/>
    <property type="project" value="TreeGrafter"/>
</dbReference>
<dbReference type="Pfam" id="PF00122">
    <property type="entry name" value="E1-E2_ATPase"/>
    <property type="match status" value="1"/>
</dbReference>
<dbReference type="GO" id="GO:0005524">
    <property type="term" value="F:ATP binding"/>
    <property type="evidence" value="ECO:0007669"/>
    <property type="project" value="InterPro"/>
</dbReference>
<dbReference type="Gene3D" id="3.40.1110.10">
    <property type="entry name" value="Calcium-transporting ATPase, cytoplasmic domain N"/>
    <property type="match status" value="1"/>
</dbReference>
<dbReference type="PANTHER" id="PTHR43520">
    <property type="entry name" value="ATP7, ISOFORM B"/>
    <property type="match status" value="1"/>
</dbReference>
<dbReference type="PRINTS" id="PR00119">
    <property type="entry name" value="CATATPASE"/>
</dbReference>
<dbReference type="Pfam" id="PF00702">
    <property type="entry name" value="Hydrolase"/>
    <property type="match status" value="1"/>
</dbReference>
<dbReference type="EMBL" id="FLQV01000207">
    <property type="protein sequence ID" value="SBS84679.1"/>
    <property type="molecule type" value="Genomic_DNA"/>
</dbReference>
<dbReference type="PROSITE" id="PS00154">
    <property type="entry name" value="ATPASE_E1_E2"/>
    <property type="match status" value="1"/>
</dbReference>
<reference evidence="12" key="1">
    <citation type="submission" date="2016-05" db="EMBL/GenBank/DDBJ databases">
        <authorList>
            <person name="Naeem Raeece"/>
        </authorList>
    </citation>
    <scope>NUCLEOTIDE SEQUENCE [LARGE SCALE GENOMIC DNA]</scope>
</reference>
<keyword evidence="6 9" id="KW-1133">Transmembrane helix</keyword>
<keyword evidence="4" id="KW-0479">Metal-binding</keyword>
<dbReference type="Gene3D" id="3.40.50.1000">
    <property type="entry name" value="HAD superfamily/HAD-like"/>
    <property type="match status" value="2"/>
</dbReference>
<dbReference type="InterPro" id="IPR001757">
    <property type="entry name" value="P_typ_ATPase"/>
</dbReference>
<evidence type="ECO:0000256" key="4">
    <source>
        <dbReference type="ARBA" id="ARBA00022723"/>
    </source>
</evidence>
<keyword evidence="3 9" id="KW-0812">Transmembrane</keyword>
<dbReference type="PANTHER" id="PTHR43520:SF8">
    <property type="entry name" value="P-TYPE CU(+) TRANSPORTER"/>
    <property type="match status" value="1"/>
</dbReference>
<proteinExistence type="inferred from homology"/>
<feature type="compositionally biased region" description="Basic and acidic residues" evidence="8">
    <location>
        <begin position="822"/>
        <end position="853"/>
    </location>
</feature>
<protein>
    <submittedName>
        <fullName evidence="11">Copper-transporting ATPase, putative (CuTP)</fullName>
    </submittedName>
</protein>
<feature type="compositionally biased region" description="Basic and acidic residues" evidence="8">
    <location>
        <begin position="862"/>
        <end position="893"/>
    </location>
</feature>
<dbReference type="GO" id="GO:0016020">
    <property type="term" value="C:membrane"/>
    <property type="evidence" value="ECO:0007669"/>
    <property type="project" value="InterPro"/>
</dbReference>
<evidence type="ECO:0000313" key="11">
    <source>
        <dbReference type="EMBL" id="SBS84679.1"/>
    </source>
</evidence>
<name>A0A1A8W0L0_PLAOA</name>
<feature type="region of interest" description="Disordered" evidence="8">
    <location>
        <begin position="1066"/>
        <end position="1099"/>
    </location>
</feature>
<dbReference type="InterPro" id="IPR018303">
    <property type="entry name" value="ATPase_P-typ_P_site"/>
</dbReference>
<dbReference type="InterPro" id="IPR059000">
    <property type="entry name" value="ATPase_P-type_domA"/>
</dbReference>
<feature type="compositionally biased region" description="Basic and acidic residues" evidence="8">
    <location>
        <begin position="209"/>
        <end position="219"/>
    </location>
</feature>
<dbReference type="GO" id="GO:0016887">
    <property type="term" value="F:ATP hydrolysis activity"/>
    <property type="evidence" value="ECO:0007669"/>
    <property type="project" value="InterPro"/>
</dbReference>
<feature type="compositionally biased region" description="Basic and acidic residues" evidence="8">
    <location>
        <begin position="902"/>
        <end position="918"/>
    </location>
</feature>
<dbReference type="SFLD" id="SFLDS00003">
    <property type="entry name" value="Haloacid_Dehalogenase"/>
    <property type="match status" value="1"/>
</dbReference>
<feature type="transmembrane region" description="Helical" evidence="9">
    <location>
        <begin position="1144"/>
        <end position="1167"/>
    </location>
</feature>
<evidence type="ECO:0000256" key="5">
    <source>
        <dbReference type="ARBA" id="ARBA00022967"/>
    </source>
</evidence>
<evidence type="ECO:0000256" key="8">
    <source>
        <dbReference type="SAM" id="MobiDB-lite"/>
    </source>
</evidence>
<organism evidence="11 12">
    <name type="scientific">Plasmodium ovale curtisi</name>
    <dbReference type="NCBI Taxonomy" id="864141"/>
    <lineage>
        <taxon>Eukaryota</taxon>
        <taxon>Sar</taxon>
        <taxon>Alveolata</taxon>
        <taxon>Apicomplexa</taxon>
        <taxon>Aconoidasida</taxon>
        <taxon>Haemosporida</taxon>
        <taxon>Plasmodiidae</taxon>
        <taxon>Plasmodium</taxon>
        <taxon>Plasmodium (Plasmodium)</taxon>
    </lineage>
</organism>
<dbReference type="GO" id="GO:0043682">
    <property type="term" value="F:P-type divalent copper transporter activity"/>
    <property type="evidence" value="ECO:0007669"/>
    <property type="project" value="TreeGrafter"/>
</dbReference>
<dbReference type="NCBIfam" id="TIGR01494">
    <property type="entry name" value="ATPase_P-type"/>
    <property type="match status" value="1"/>
</dbReference>
<evidence type="ECO:0000256" key="7">
    <source>
        <dbReference type="ARBA" id="ARBA00023136"/>
    </source>
</evidence>
<feature type="transmembrane region" description="Helical" evidence="9">
    <location>
        <begin position="1421"/>
        <end position="1446"/>
    </location>
</feature>
<dbReference type="SFLD" id="SFLDG00002">
    <property type="entry name" value="C1.7:_P-type_atpase_like"/>
    <property type="match status" value="1"/>
</dbReference>
<dbReference type="SUPFAM" id="SSF81665">
    <property type="entry name" value="Calcium ATPase, transmembrane domain M"/>
    <property type="match status" value="1"/>
</dbReference>
<dbReference type="InterPro" id="IPR023299">
    <property type="entry name" value="ATPase_P-typ_cyto_dom_N"/>
</dbReference>
<dbReference type="SFLD" id="SFLDF00027">
    <property type="entry name" value="p-type_atpase"/>
    <property type="match status" value="1"/>
</dbReference>
<dbReference type="GO" id="GO:0012505">
    <property type="term" value="C:endomembrane system"/>
    <property type="evidence" value="ECO:0007669"/>
    <property type="project" value="UniProtKB-SubCell"/>
</dbReference>
<feature type="region of interest" description="Disordered" evidence="8">
    <location>
        <begin position="192"/>
        <end position="231"/>
    </location>
</feature>
<dbReference type="InterPro" id="IPR023214">
    <property type="entry name" value="HAD_sf"/>
</dbReference>
<evidence type="ECO:0000256" key="9">
    <source>
        <dbReference type="SAM" id="Phobius"/>
    </source>
</evidence>
<dbReference type="InterPro" id="IPR036412">
    <property type="entry name" value="HAD-like_sf"/>
</dbReference>
<dbReference type="InterPro" id="IPR023298">
    <property type="entry name" value="ATPase_P-typ_TM_dom_sf"/>
</dbReference>
<feature type="region of interest" description="Disordered" evidence="8">
    <location>
        <begin position="779"/>
        <end position="918"/>
    </location>
</feature>
<comment type="similarity">
    <text evidence="2">Belongs to the cation transport ATPase (P-type) (TC 3.A.3) family. Type IB subfamily.</text>
</comment>
<evidence type="ECO:0000313" key="12">
    <source>
        <dbReference type="Proteomes" id="UP000078546"/>
    </source>
</evidence>
<evidence type="ECO:0000256" key="6">
    <source>
        <dbReference type="ARBA" id="ARBA00022989"/>
    </source>
</evidence>
<feature type="transmembrane region" description="Helical" evidence="9">
    <location>
        <begin position="1216"/>
        <end position="1237"/>
    </location>
</feature>
<keyword evidence="5" id="KW-1278">Translocase</keyword>
<dbReference type="SUPFAM" id="SSF81653">
    <property type="entry name" value="Calcium ATPase, transduction domain A"/>
    <property type="match status" value="1"/>
</dbReference>
<feature type="transmembrane region" description="Helical" evidence="9">
    <location>
        <begin position="1466"/>
        <end position="1488"/>
    </location>
</feature>
<dbReference type="InterPro" id="IPR044492">
    <property type="entry name" value="P_typ_ATPase_HD_dom"/>
</dbReference>
<feature type="transmembrane region" description="Helical" evidence="9">
    <location>
        <begin position="1179"/>
        <end position="1204"/>
    </location>
</feature>
<evidence type="ECO:0000259" key="10">
    <source>
        <dbReference type="Pfam" id="PF00122"/>
    </source>
</evidence>
<feature type="compositionally biased region" description="Basic and acidic residues" evidence="8">
    <location>
        <begin position="1079"/>
        <end position="1099"/>
    </location>
</feature>
<dbReference type="Gene3D" id="2.70.150.10">
    <property type="entry name" value="Calcium-transporting ATPase, cytoplasmic transduction domain A"/>
    <property type="match status" value="1"/>
</dbReference>
<accession>A0A1A8W0L0</accession>
<dbReference type="Gene3D" id="1.20.1110.10">
    <property type="entry name" value="Calcium-transporting ATPase, transmembrane domain"/>
    <property type="match status" value="1"/>
</dbReference>
<evidence type="ECO:0000256" key="1">
    <source>
        <dbReference type="ARBA" id="ARBA00004127"/>
    </source>
</evidence>
<keyword evidence="7 9" id="KW-0472">Membrane</keyword>
<gene>
    <name evidence="11" type="ORF">POVCU1_011220</name>
</gene>